<protein>
    <submittedName>
        <fullName evidence="5">Transcriptional attenuator, LytR family</fullName>
    </submittedName>
</protein>
<evidence type="ECO:0000259" key="3">
    <source>
        <dbReference type="Pfam" id="PF03816"/>
    </source>
</evidence>
<evidence type="ECO:0000313" key="5">
    <source>
        <dbReference type="EMBL" id="SHG47577.1"/>
    </source>
</evidence>
<feature type="domain" description="LytR/CpsA/Psr regulator C-terminal" evidence="4">
    <location>
        <begin position="495"/>
        <end position="579"/>
    </location>
</feature>
<dbReference type="InterPro" id="IPR027381">
    <property type="entry name" value="LytR/CpsA/Psr_C"/>
</dbReference>
<evidence type="ECO:0000256" key="1">
    <source>
        <dbReference type="ARBA" id="ARBA00006068"/>
    </source>
</evidence>
<dbReference type="NCBIfam" id="TIGR00350">
    <property type="entry name" value="lytR_cpsA_psr"/>
    <property type="match status" value="1"/>
</dbReference>
<comment type="similarity">
    <text evidence="1">Belongs to the LytR/CpsA/Psr (LCP) family.</text>
</comment>
<gene>
    <name evidence="5" type="ORF">SAMN05444320_109137</name>
</gene>
<dbReference type="Gene3D" id="3.30.70.2390">
    <property type="match status" value="1"/>
</dbReference>
<feature type="domain" description="Cell envelope-related transcriptional attenuator" evidence="3">
    <location>
        <begin position="224"/>
        <end position="393"/>
    </location>
</feature>
<dbReference type="EMBL" id="FQVN01000009">
    <property type="protein sequence ID" value="SHG47577.1"/>
    <property type="molecule type" value="Genomic_DNA"/>
</dbReference>
<dbReference type="InterPro" id="IPR050922">
    <property type="entry name" value="LytR/CpsA/Psr_CW_biosynth"/>
</dbReference>
<feature type="compositionally biased region" description="Basic and acidic residues" evidence="2">
    <location>
        <begin position="78"/>
        <end position="96"/>
    </location>
</feature>
<dbReference type="Pfam" id="PF13399">
    <property type="entry name" value="LytR_C"/>
    <property type="match status" value="1"/>
</dbReference>
<reference evidence="5 6" key="1">
    <citation type="submission" date="2016-11" db="EMBL/GenBank/DDBJ databases">
        <authorList>
            <person name="Jaros S."/>
            <person name="Januszkiewicz K."/>
            <person name="Wedrychowicz H."/>
        </authorList>
    </citation>
    <scope>NUCLEOTIDE SEQUENCE [LARGE SCALE GENOMIC DNA]</scope>
    <source>
        <strain evidence="5 6">DSM 44523</strain>
    </source>
</reference>
<feature type="region of interest" description="Disordered" evidence="2">
    <location>
        <begin position="475"/>
        <end position="494"/>
    </location>
</feature>
<organism evidence="5 6">
    <name type="scientific">Streptoalloteichus hindustanus</name>
    <dbReference type="NCBI Taxonomy" id="2017"/>
    <lineage>
        <taxon>Bacteria</taxon>
        <taxon>Bacillati</taxon>
        <taxon>Actinomycetota</taxon>
        <taxon>Actinomycetes</taxon>
        <taxon>Pseudonocardiales</taxon>
        <taxon>Pseudonocardiaceae</taxon>
        <taxon>Streptoalloteichus</taxon>
    </lineage>
</organism>
<keyword evidence="6" id="KW-1185">Reference proteome</keyword>
<evidence type="ECO:0000259" key="4">
    <source>
        <dbReference type="Pfam" id="PF13399"/>
    </source>
</evidence>
<evidence type="ECO:0000313" key="6">
    <source>
        <dbReference type="Proteomes" id="UP000184501"/>
    </source>
</evidence>
<feature type="compositionally biased region" description="Pro residues" evidence="2">
    <location>
        <begin position="21"/>
        <end position="38"/>
    </location>
</feature>
<dbReference type="PANTHER" id="PTHR33392">
    <property type="entry name" value="POLYISOPRENYL-TEICHOIC ACID--PEPTIDOGLYCAN TEICHOIC ACID TRANSFERASE TAGU"/>
    <property type="match status" value="1"/>
</dbReference>
<evidence type="ECO:0000256" key="2">
    <source>
        <dbReference type="SAM" id="MobiDB-lite"/>
    </source>
</evidence>
<dbReference type="InterPro" id="IPR004474">
    <property type="entry name" value="LytR_CpsA_psr"/>
</dbReference>
<dbReference type="Pfam" id="PF03816">
    <property type="entry name" value="LytR_cpsA_psr"/>
    <property type="match status" value="1"/>
</dbReference>
<accession>A0A1M5K453</accession>
<dbReference type="PANTHER" id="PTHR33392:SF6">
    <property type="entry name" value="POLYISOPRENYL-TEICHOIC ACID--PEPTIDOGLYCAN TEICHOIC ACID TRANSFERASE TAGU"/>
    <property type="match status" value="1"/>
</dbReference>
<dbReference type="STRING" id="2017.SAMN05444320_109137"/>
<dbReference type="RefSeq" id="WP_234995912.1">
    <property type="nucleotide sequence ID" value="NZ_FQVN01000009.1"/>
</dbReference>
<feature type="region of interest" description="Disordered" evidence="2">
    <location>
        <begin position="1"/>
        <end position="132"/>
    </location>
</feature>
<sequence>MNERPPRPGGSGGFPGQGVPPRGPGPARTPPAGPPPAARPGGPVRGQGQGRPGPPPAGDPTVARSRAGRVPPPAVEPPDPRTSRPGEPIARPERIHPRPTKALPTRALSTGGDRRPDRDPAPARERDRPRHGLRAVLVAGKTAVTLVSVVVLGVTGYAWATYKDLSSGMTTTNVIAKREGPKPADGATDILLVGNDSRTDPQGNPLPKDVLEQLRAGANEGELTDTLILLRLPNDGRKAVAFSFPRDSYVHIPGGYGQHKINSAFGRSKRDAFERLTKQGVPKQKAEQEAQAEGRKTTIQTIEQVSGVKIDHFAEVNLLGFFKITQAIGGVEVCLKRNTKDYKSGADFKAGVQTISGGDALAFVRQREDLPRSDLDRVVRQQVFMAGLAKKMLSAGVLTDSKKLNELIEALKQTVVLDEGWDVLGFAQQMQGITGGSISFETIPTGRPDLPTGDGQAVQVDPAQVKAAVAKAIGEENAGKSGGSPSPTPAADNSRVTVDVRNSSGAVGLATRVLDSLGAKGFTAGDAANAPSRKASVVRHAKGEEPAARRVADALGGLAVEPDTNLPAGRVRVFLGADYAGPGANGLLAGGLFQAEAPQSPAEPQITANGVTCVD</sequence>
<dbReference type="Gene3D" id="3.40.630.190">
    <property type="entry name" value="LCP protein"/>
    <property type="match status" value="1"/>
</dbReference>
<dbReference type="Proteomes" id="UP000184501">
    <property type="component" value="Unassembled WGS sequence"/>
</dbReference>
<name>A0A1M5K453_STRHI</name>
<dbReference type="AlphaFoldDB" id="A0A1M5K453"/>
<feature type="compositionally biased region" description="Basic and acidic residues" evidence="2">
    <location>
        <begin position="112"/>
        <end position="130"/>
    </location>
</feature>
<proteinExistence type="inferred from homology"/>